<reference evidence="1" key="2">
    <citation type="submission" date="2020-09" db="EMBL/GenBank/DDBJ databases">
        <authorList>
            <person name="Sun Q."/>
            <person name="Zhou Y."/>
        </authorList>
    </citation>
    <scope>NUCLEOTIDE SEQUENCE</scope>
    <source>
        <strain evidence="1">CGMCC 1.7081</strain>
    </source>
</reference>
<name>A0A8J3HBS3_9RHOB</name>
<proteinExistence type="predicted"/>
<reference evidence="1" key="1">
    <citation type="journal article" date="2014" name="Int. J. Syst. Evol. Microbiol.">
        <title>Complete genome sequence of Corynebacterium casei LMG S-19264T (=DSM 44701T), isolated from a smear-ripened cheese.</title>
        <authorList>
            <consortium name="US DOE Joint Genome Institute (JGI-PGF)"/>
            <person name="Walter F."/>
            <person name="Albersmeier A."/>
            <person name="Kalinowski J."/>
            <person name="Ruckert C."/>
        </authorList>
    </citation>
    <scope>NUCLEOTIDE SEQUENCE</scope>
    <source>
        <strain evidence="1">CGMCC 1.7081</strain>
    </source>
</reference>
<dbReference type="EMBL" id="BNAP01000057">
    <property type="protein sequence ID" value="GHH05610.1"/>
    <property type="molecule type" value="Genomic_DNA"/>
</dbReference>
<dbReference type="AlphaFoldDB" id="A0A8J3HBS3"/>
<evidence type="ECO:0000313" key="1">
    <source>
        <dbReference type="EMBL" id="GHH05610.1"/>
    </source>
</evidence>
<sequence>MKLYDLTFDQLESEYPSEAADALQNVENMPGLNGRDLYELIEEEFARITEGVEAIGQHVVAVAIVHNRDRKAYPAQARGKFTLKAVPGSPE</sequence>
<protein>
    <submittedName>
        <fullName evidence="1">Uncharacterized protein</fullName>
    </submittedName>
</protein>
<evidence type="ECO:0000313" key="2">
    <source>
        <dbReference type="Proteomes" id="UP000611500"/>
    </source>
</evidence>
<organism evidence="1 2">
    <name type="scientific">Pseudodonghicola xiamenensis</name>
    <dbReference type="NCBI Taxonomy" id="337702"/>
    <lineage>
        <taxon>Bacteria</taxon>
        <taxon>Pseudomonadati</taxon>
        <taxon>Pseudomonadota</taxon>
        <taxon>Alphaproteobacteria</taxon>
        <taxon>Rhodobacterales</taxon>
        <taxon>Paracoccaceae</taxon>
        <taxon>Pseudodonghicola</taxon>
    </lineage>
</organism>
<dbReference type="Proteomes" id="UP000611500">
    <property type="component" value="Unassembled WGS sequence"/>
</dbReference>
<gene>
    <name evidence="1" type="ORF">GCM10010961_44520</name>
</gene>
<comment type="caution">
    <text evidence="1">The sequence shown here is derived from an EMBL/GenBank/DDBJ whole genome shotgun (WGS) entry which is preliminary data.</text>
</comment>
<accession>A0A8J3HBS3</accession>
<dbReference type="RefSeq" id="WP_028095551.1">
    <property type="nucleotide sequence ID" value="NZ_BNAP01000057.1"/>
</dbReference>
<keyword evidence="2" id="KW-1185">Reference proteome</keyword>